<keyword evidence="3" id="KW-1185">Reference proteome</keyword>
<feature type="domain" description="SGNH hydrolase-type esterase" evidence="2">
    <location>
        <begin position="65"/>
        <end position="197"/>
    </location>
</feature>
<accession>A0A914X3L3</accession>
<name>A0A914X3L3_9BILA</name>
<dbReference type="Proteomes" id="UP000887566">
    <property type="component" value="Unplaced"/>
</dbReference>
<dbReference type="InterPro" id="IPR013830">
    <property type="entry name" value="SGNH_hydro"/>
</dbReference>
<evidence type="ECO:0000259" key="2">
    <source>
        <dbReference type="Pfam" id="PF13472"/>
    </source>
</evidence>
<dbReference type="SUPFAM" id="SSF52266">
    <property type="entry name" value="SGNH hydrolase"/>
    <property type="match status" value="1"/>
</dbReference>
<dbReference type="Pfam" id="PF13472">
    <property type="entry name" value="Lipase_GDSL_2"/>
    <property type="match status" value="1"/>
</dbReference>
<sequence>MDDAKPVARTNKFGDNRWIDLHELFVAEAKDKEADVLFIGDDHIALLEQSEIFKELFAPLHCLCFGALGDRTSNLLWRIENGELDNITPKVIVVSIGGFNYGSSSAEILSAIHTIAQLISAKQPSANIFVMKLLPCGKMPNPWRDTAREVNDGLEATLSTISNVKAIDSDPSLVGSDGSVDHHDMFDFAHLTQLGYRKTFEMVHVAVTGALNPEQ</sequence>
<evidence type="ECO:0000313" key="4">
    <source>
        <dbReference type="WBParaSite" id="PSAMB.scaffold6337size9703.g28321.t1"/>
    </source>
</evidence>
<dbReference type="WBParaSite" id="PSAMB.scaffold6337size9703.g28321.t1">
    <property type="protein sequence ID" value="PSAMB.scaffold6337size9703.g28321.t1"/>
    <property type="gene ID" value="PSAMB.scaffold6337size9703.g28321"/>
</dbReference>
<dbReference type="Gene3D" id="3.40.50.1110">
    <property type="entry name" value="SGNH hydrolase"/>
    <property type="match status" value="1"/>
</dbReference>
<evidence type="ECO:0000256" key="1">
    <source>
        <dbReference type="ARBA" id="ARBA00038184"/>
    </source>
</evidence>
<reference evidence="4" key="1">
    <citation type="submission" date="2022-11" db="UniProtKB">
        <authorList>
            <consortium name="WormBaseParasite"/>
        </authorList>
    </citation>
    <scope>IDENTIFICATION</scope>
</reference>
<dbReference type="PANTHER" id="PTHR11852">
    <property type="entry name" value="PLATELET-ACTIVATING FACTOR ACETYLHYDROLASE"/>
    <property type="match status" value="1"/>
</dbReference>
<dbReference type="AlphaFoldDB" id="A0A914X3L3"/>
<dbReference type="InterPro" id="IPR036514">
    <property type="entry name" value="SGNH_hydro_sf"/>
</dbReference>
<evidence type="ECO:0000313" key="3">
    <source>
        <dbReference type="Proteomes" id="UP000887566"/>
    </source>
</evidence>
<proteinExistence type="inferred from homology"/>
<protein>
    <submittedName>
        <fullName evidence="4">SGNH hydrolase-type esterase domain-containing protein</fullName>
    </submittedName>
</protein>
<dbReference type="PANTHER" id="PTHR11852:SF0">
    <property type="entry name" value="PLATELET-ACTIVATING FACTOR ACETYLHYDROLASE IB SUBUNIT BETA HOMOLOG"/>
    <property type="match status" value="1"/>
</dbReference>
<comment type="similarity">
    <text evidence="1">Belongs to the 'GDSL' lipolytic enzyme family. Platelet-activating factor acetylhydrolase IB beta/gamma subunits subfamily.</text>
</comment>
<organism evidence="3 4">
    <name type="scientific">Plectus sambesii</name>
    <dbReference type="NCBI Taxonomy" id="2011161"/>
    <lineage>
        <taxon>Eukaryota</taxon>
        <taxon>Metazoa</taxon>
        <taxon>Ecdysozoa</taxon>
        <taxon>Nematoda</taxon>
        <taxon>Chromadorea</taxon>
        <taxon>Plectida</taxon>
        <taxon>Plectina</taxon>
        <taxon>Plectoidea</taxon>
        <taxon>Plectidae</taxon>
        <taxon>Plectus</taxon>
    </lineage>
</organism>